<dbReference type="PANTHER" id="PTHR22950:SF695">
    <property type="entry name" value="AMINO ACID TRANSPORTER TRANSMEMBRANE DOMAIN-CONTAINING PROTEIN"/>
    <property type="match status" value="1"/>
</dbReference>
<feature type="compositionally biased region" description="Polar residues" evidence="1">
    <location>
        <begin position="1"/>
        <end position="49"/>
    </location>
</feature>
<feature type="transmembrane region" description="Helical" evidence="2">
    <location>
        <begin position="218"/>
        <end position="242"/>
    </location>
</feature>
<accession>A0A8H3TX23</accession>
<evidence type="ECO:0000313" key="4">
    <source>
        <dbReference type="Proteomes" id="UP000620104"/>
    </source>
</evidence>
<evidence type="ECO:0000256" key="1">
    <source>
        <dbReference type="SAM" id="MobiDB-lite"/>
    </source>
</evidence>
<dbReference type="Proteomes" id="UP000620104">
    <property type="component" value="Unassembled WGS sequence"/>
</dbReference>
<evidence type="ECO:0000256" key="2">
    <source>
        <dbReference type="SAM" id="Phobius"/>
    </source>
</evidence>
<feature type="region of interest" description="Disordered" evidence="1">
    <location>
        <begin position="1"/>
        <end position="83"/>
    </location>
</feature>
<feature type="transmembrane region" description="Helical" evidence="2">
    <location>
        <begin position="553"/>
        <end position="572"/>
    </location>
</feature>
<keyword evidence="4" id="KW-1185">Reference proteome</keyword>
<dbReference type="GO" id="GO:0005774">
    <property type="term" value="C:vacuolar membrane"/>
    <property type="evidence" value="ECO:0007669"/>
    <property type="project" value="TreeGrafter"/>
</dbReference>
<dbReference type="GO" id="GO:0015179">
    <property type="term" value="F:L-amino acid transmembrane transporter activity"/>
    <property type="evidence" value="ECO:0007669"/>
    <property type="project" value="TreeGrafter"/>
</dbReference>
<dbReference type="EMBL" id="BLZA01000030">
    <property type="protein sequence ID" value="GHJ88664.1"/>
    <property type="molecule type" value="Genomic_DNA"/>
</dbReference>
<dbReference type="AlphaFoldDB" id="A0A8H3TX23"/>
<keyword evidence="2" id="KW-0472">Membrane</keyword>
<keyword evidence="2" id="KW-1133">Transmembrane helix</keyword>
<keyword evidence="2" id="KW-0812">Transmembrane</keyword>
<feature type="compositionally biased region" description="Basic residues" evidence="1">
    <location>
        <begin position="162"/>
        <end position="172"/>
    </location>
</feature>
<feature type="region of interest" description="Disordered" evidence="1">
    <location>
        <begin position="139"/>
        <end position="175"/>
    </location>
</feature>
<evidence type="ECO:0000313" key="3">
    <source>
        <dbReference type="EMBL" id="GHJ88664.1"/>
    </source>
</evidence>
<feature type="transmembrane region" description="Helical" evidence="2">
    <location>
        <begin position="187"/>
        <end position="206"/>
    </location>
</feature>
<feature type="transmembrane region" description="Helical" evidence="2">
    <location>
        <begin position="512"/>
        <end position="532"/>
    </location>
</feature>
<proteinExistence type="predicted"/>
<feature type="transmembrane region" description="Helical" evidence="2">
    <location>
        <begin position="578"/>
        <end position="597"/>
    </location>
</feature>
<name>A0A8H3TX23_9TREE</name>
<feature type="transmembrane region" description="Helical" evidence="2">
    <location>
        <begin position="303"/>
        <end position="326"/>
    </location>
</feature>
<sequence length="704" mass="76796">MSRASSISSTSGFVTPETSPEISTSPLPSVIDTDSSKATPIQDLSNGLSSAEPISREAVVKDDADSADTETLGDGLFEELQPRETSATNLFLERLSDSSRSSLHGSDQLEAELAEFGIYDSELLEEDEDLTEFLSENEEWEEHEMQDRGEGELFINGAGGSKRQRHGKKKRWKEAEEELQRGGNRSLAELVAPIILAHPLALLPLIPLLPYSFLPAGVVLFVPVFVAIAGLSACAHVVVVYLSRYLKVTTFEDILYRAAGWHGLIGSRAVQLTGILLIASAWLRATHSILLPVLVSIAPHSRFIQSRTLWTVLFSILIWPSSFSFFRHSHAVARLPEYLLVLVPLVIFLVIGRTAEIVKAGGLVFPLVDDLPVIDSNITANMTPVIERGPQLVKRAAISTSLVNAGTAITLITLFFTPHIRTLPIHSSLIKTSRRWFPGTCLTASGLLVVLCLPFALVPYYLLAKEPSSSMPSIREAGRLAGIFEALQVGSTDVDGNPVTGKGFQTDGWLNLARVCMIILILNTLVLWTSQAKDISLRALGIRREGRAKAQRWLSVVFWVLVTGIACIGGKFADKLEWIGAACVLAVGWLIPAIVFIKTFHVANPLSIVFPAGRNHYQTIPETTTGSPPGEESLPADVTLGEDGQEIMQDPSMDVLLARKERQLQKRRTGRRMWQDLIVFLGILPLGATGVFWCIGVAIGLIPA</sequence>
<feature type="compositionally biased region" description="Basic and acidic residues" evidence="1">
    <location>
        <begin position="54"/>
        <end position="64"/>
    </location>
</feature>
<feature type="transmembrane region" description="Helical" evidence="2">
    <location>
        <begin position="263"/>
        <end position="283"/>
    </location>
</feature>
<feature type="transmembrane region" description="Helical" evidence="2">
    <location>
        <begin position="436"/>
        <end position="462"/>
    </location>
</feature>
<feature type="transmembrane region" description="Helical" evidence="2">
    <location>
        <begin position="396"/>
        <end position="416"/>
    </location>
</feature>
<feature type="transmembrane region" description="Helical" evidence="2">
    <location>
        <begin position="338"/>
        <end position="355"/>
    </location>
</feature>
<dbReference type="PANTHER" id="PTHR22950">
    <property type="entry name" value="AMINO ACID TRANSPORTER"/>
    <property type="match status" value="1"/>
</dbReference>
<organism evidence="3 4">
    <name type="scientific">Naganishia liquefaciens</name>
    <dbReference type="NCBI Taxonomy" id="104408"/>
    <lineage>
        <taxon>Eukaryota</taxon>
        <taxon>Fungi</taxon>
        <taxon>Dikarya</taxon>
        <taxon>Basidiomycota</taxon>
        <taxon>Agaricomycotina</taxon>
        <taxon>Tremellomycetes</taxon>
        <taxon>Filobasidiales</taxon>
        <taxon>Filobasidiaceae</taxon>
        <taxon>Naganishia</taxon>
    </lineage>
</organism>
<reference evidence="3" key="1">
    <citation type="submission" date="2020-07" db="EMBL/GenBank/DDBJ databases">
        <title>Draft Genome Sequence of a Deep-Sea Yeast, Naganishia (Cryptococcus) liquefaciens strain N6.</title>
        <authorList>
            <person name="Han Y.W."/>
            <person name="Kajitani R."/>
            <person name="Morimoto H."/>
            <person name="Parhat M."/>
            <person name="Tsubouchi H."/>
            <person name="Bakenova O."/>
            <person name="Ogata M."/>
            <person name="Argunhan B."/>
            <person name="Aoki R."/>
            <person name="Kajiwara S."/>
            <person name="Itoh T."/>
            <person name="Iwasaki H."/>
        </authorList>
    </citation>
    <scope>NUCLEOTIDE SEQUENCE</scope>
    <source>
        <strain evidence="3">N6</strain>
    </source>
</reference>
<protein>
    <submittedName>
        <fullName evidence="3">Uncharacterized protein</fullName>
    </submittedName>
</protein>
<feature type="transmembrane region" description="Helical" evidence="2">
    <location>
        <begin position="677"/>
        <end position="702"/>
    </location>
</feature>
<comment type="caution">
    <text evidence="3">The sequence shown here is derived from an EMBL/GenBank/DDBJ whole genome shotgun (WGS) entry which is preliminary data.</text>
</comment>
<dbReference type="OrthoDB" id="3360632at2759"/>
<gene>
    <name evidence="3" type="ORF">NliqN6_5066</name>
</gene>